<dbReference type="EMBL" id="GBRH01240046">
    <property type="protein sequence ID" value="JAD57849.1"/>
    <property type="molecule type" value="Transcribed_RNA"/>
</dbReference>
<reference evidence="1" key="2">
    <citation type="journal article" date="2015" name="Data Brief">
        <title>Shoot transcriptome of the giant reed, Arundo donax.</title>
        <authorList>
            <person name="Barrero R.A."/>
            <person name="Guerrero F.D."/>
            <person name="Moolhuijzen P."/>
            <person name="Goolsby J.A."/>
            <person name="Tidwell J."/>
            <person name="Bellgard S.E."/>
            <person name="Bellgard M.I."/>
        </authorList>
    </citation>
    <scope>NUCLEOTIDE SEQUENCE</scope>
    <source>
        <tissue evidence="1">Shoot tissue taken approximately 20 cm above the soil surface</tissue>
    </source>
</reference>
<protein>
    <submittedName>
        <fullName evidence="1">Uncharacterized protein</fullName>
    </submittedName>
</protein>
<sequence>MSSTISAIN</sequence>
<name>A0A0A9B1H4_ARUDO</name>
<reference evidence="1" key="1">
    <citation type="submission" date="2014-09" db="EMBL/GenBank/DDBJ databases">
        <authorList>
            <person name="Magalhaes I.L.F."/>
            <person name="Oliveira U."/>
            <person name="Santos F.R."/>
            <person name="Vidigal T.H.D.A."/>
            <person name="Brescovit A.D."/>
            <person name="Santos A.J."/>
        </authorList>
    </citation>
    <scope>NUCLEOTIDE SEQUENCE</scope>
    <source>
        <tissue evidence="1">Shoot tissue taken approximately 20 cm above the soil surface</tissue>
    </source>
</reference>
<organism evidence="1">
    <name type="scientific">Arundo donax</name>
    <name type="common">Giant reed</name>
    <name type="synonym">Donax arundinaceus</name>
    <dbReference type="NCBI Taxonomy" id="35708"/>
    <lineage>
        <taxon>Eukaryota</taxon>
        <taxon>Viridiplantae</taxon>
        <taxon>Streptophyta</taxon>
        <taxon>Embryophyta</taxon>
        <taxon>Tracheophyta</taxon>
        <taxon>Spermatophyta</taxon>
        <taxon>Magnoliopsida</taxon>
        <taxon>Liliopsida</taxon>
        <taxon>Poales</taxon>
        <taxon>Poaceae</taxon>
        <taxon>PACMAD clade</taxon>
        <taxon>Arundinoideae</taxon>
        <taxon>Arundineae</taxon>
        <taxon>Arundo</taxon>
    </lineage>
</organism>
<evidence type="ECO:0000313" key="1">
    <source>
        <dbReference type="EMBL" id="JAD57849.1"/>
    </source>
</evidence>
<accession>A0A0A9B1H4</accession>
<proteinExistence type="predicted"/>